<keyword evidence="3" id="KW-1185">Reference proteome</keyword>
<evidence type="ECO:0000313" key="2">
    <source>
        <dbReference type="EMBL" id="AYN57484.1"/>
    </source>
</evidence>
<sequence length="67" mass="7037">MALKKYNVTVNKMATVLKLDERGAKRYGLTDKDLVGAKTSPAPAAVPEEKKAAPAPANKSRAAAANK</sequence>
<accession>A0A3G2KER8</accession>
<gene>
    <name evidence="2" type="primary">8</name>
    <name evidence="2" type="ORF">PBI_CORAL_8</name>
</gene>
<evidence type="ECO:0000256" key="1">
    <source>
        <dbReference type="SAM" id="MobiDB-lite"/>
    </source>
</evidence>
<dbReference type="KEGG" id="vg:55006996"/>
<reference evidence="2 3" key="1">
    <citation type="submission" date="2018-09" db="EMBL/GenBank/DDBJ databases">
        <authorList>
            <person name="Giglietti G."/>
            <person name="Stoner T.H."/>
            <person name="Garlena R.A."/>
            <person name="Russell D.A."/>
            <person name="Pope W.H."/>
            <person name="Jacobs-Sera D."/>
            <person name="Hatfull G.F."/>
        </authorList>
    </citation>
    <scope>NUCLEOTIDE SEQUENCE [LARGE SCALE GENOMIC DNA]</scope>
</reference>
<dbReference type="GeneID" id="55006996"/>
<dbReference type="EMBL" id="MH834606">
    <property type="protein sequence ID" value="AYN57484.1"/>
    <property type="molecule type" value="Genomic_DNA"/>
</dbReference>
<feature type="region of interest" description="Disordered" evidence="1">
    <location>
        <begin position="37"/>
        <end position="67"/>
    </location>
</feature>
<name>A0A3G2KER8_9CAUD</name>
<dbReference type="RefSeq" id="YP_009815765.1">
    <property type="nucleotide sequence ID" value="NC_048099.1"/>
</dbReference>
<organism evidence="2 3">
    <name type="scientific">Arthrobacter phage Coral</name>
    <dbReference type="NCBI Taxonomy" id="2419951"/>
    <lineage>
        <taxon>Viruses</taxon>
        <taxon>Duplodnaviria</taxon>
        <taxon>Heunggongvirae</taxon>
        <taxon>Uroviricota</taxon>
        <taxon>Caudoviricetes</taxon>
        <taxon>Coralvirus</taxon>
        <taxon>Coralvirus coral</taxon>
    </lineage>
</organism>
<dbReference type="Proteomes" id="UP000278552">
    <property type="component" value="Segment"/>
</dbReference>
<proteinExistence type="predicted"/>
<feature type="compositionally biased region" description="Low complexity" evidence="1">
    <location>
        <begin position="53"/>
        <end position="67"/>
    </location>
</feature>
<evidence type="ECO:0000313" key="3">
    <source>
        <dbReference type="Proteomes" id="UP000278552"/>
    </source>
</evidence>
<protein>
    <submittedName>
        <fullName evidence="2">Uncharacterized protein</fullName>
    </submittedName>
</protein>